<dbReference type="RefSeq" id="WP_407326265.1">
    <property type="nucleotide sequence ID" value="NZ_CP136865.1"/>
</dbReference>
<gene>
    <name evidence="1" type="ORF">R0137_09905</name>
</gene>
<keyword evidence="2" id="KW-1185">Reference proteome</keyword>
<dbReference type="Pfam" id="PF09932">
    <property type="entry name" value="DUF2164"/>
    <property type="match status" value="1"/>
</dbReference>
<evidence type="ECO:0000313" key="2">
    <source>
        <dbReference type="Proteomes" id="UP001626549"/>
    </source>
</evidence>
<dbReference type="EMBL" id="CP136865">
    <property type="protein sequence ID" value="WOJ95567.1"/>
    <property type="molecule type" value="Genomic_DNA"/>
</dbReference>
<name>A0ABZ0I947_9GAMM</name>
<organism evidence="1 2">
    <name type="scientific">Congregibacter brevis</name>
    <dbReference type="NCBI Taxonomy" id="3081201"/>
    <lineage>
        <taxon>Bacteria</taxon>
        <taxon>Pseudomonadati</taxon>
        <taxon>Pseudomonadota</taxon>
        <taxon>Gammaproteobacteria</taxon>
        <taxon>Cellvibrionales</taxon>
        <taxon>Halieaceae</taxon>
        <taxon>Congregibacter</taxon>
    </lineage>
</organism>
<evidence type="ECO:0000313" key="1">
    <source>
        <dbReference type="EMBL" id="WOJ95567.1"/>
    </source>
</evidence>
<dbReference type="InterPro" id="IPR018680">
    <property type="entry name" value="DUF2164"/>
</dbReference>
<protein>
    <submittedName>
        <fullName evidence="1">DUF2164 domain-containing protein</fullName>
    </submittedName>
</protein>
<sequence length="70" mass="8020">MSKLKTYFKDELDQEIGSFDAEFLIDFLAKDLGPHFYNQGLRDANALFAERAEELGYLVQDLEKPDSSNT</sequence>
<reference evidence="1 2" key="1">
    <citation type="submission" date="2023-10" db="EMBL/GenBank/DDBJ databases">
        <title>Two novel species belonging to the OM43/NOR5 clade.</title>
        <authorList>
            <person name="Park M."/>
        </authorList>
    </citation>
    <scope>NUCLEOTIDE SEQUENCE [LARGE SCALE GENOMIC DNA]</scope>
    <source>
        <strain evidence="1 2">IMCC45268</strain>
    </source>
</reference>
<dbReference type="Proteomes" id="UP001626549">
    <property type="component" value="Chromosome"/>
</dbReference>
<accession>A0ABZ0I947</accession>
<proteinExistence type="predicted"/>